<evidence type="ECO:0000313" key="3">
    <source>
        <dbReference type="Proteomes" id="UP000215145"/>
    </source>
</evidence>
<dbReference type="EMBL" id="NMUQ01000003">
    <property type="protein sequence ID" value="OXM13561.1"/>
    <property type="molecule type" value="Genomic_DNA"/>
</dbReference>
<keyword evidence="1" id="KW-1133">Transmembrane helix</keyword>
<dbReference type="OrthoDB" id="9835251at2"/>
<keyword evidence="3" id="KW-1185">Reference proteome</keyword>
<evidence type="ECO:0000313" key="2">
    <source>
        <dbReference type="EMBL" id="OXM13561.1"/>
    </source>
</evidence>
<keyword evidence="1" id="KW-0812">Transmembrane</keyword>
<comment type="caution">
    <text evidence="2">The sequence shown here is derived from an EMBL/GenBank/DDBJ whole genome shotgun (WGS) entry which is preliminary data.</text>
</comment>
<protein>
    <submittedName>
        <fullName evidence="2">Uncharacterized protein</fullName>
    </submittedName>
</protein>
<dbReference type="Proteomes" id="UP000215145">
    <property type="component" value="Unassembled WGS sequence"/>
</dbReference>
<sequence length="169" mass="18891">MTVTPRDDRNGRNKTSVGIVLVLFILVVIVSSIFNRTAQAESPQEDNSIGIADSRGFNVYNESIFTLTVPANGLFGDFERKPPAHTIPPGGSYNYQVSTNLYKTSIANIYYSYEYRDGGQTRTGNLIVDLVVDTGYHHAGGVAYMRLFTTGPINYYRKDEYSTDVRIRN</sequence>
<reference evidence="2 3" key="1">
    <citation type="submission" date="2017-07" db="EMBL/GenBank/DDBJ databases">
        <title>Paenibacillus herberti R33 genome sequencing and assembly.</title>
        <authorList>
            <person name="Su W."/>
        </authorList>
    </citation>
    <scope>NUCLEOTIDE SEQUENCE [LARGE SCALE GENOMIC DNA]</scope>
    <source>
        <strain evidence="2 3">R33</strain>
    </source>
</reference>
<keyword evidence="1" id="KW-0472">Membrane</keyword>
<dbReference type="AlphaFoldDB" id="A0A229NUJ8"/>
<organism evidence="2 3">
    <name type="scientific">Paenibacillus herberti</name>
    <dbReference type="NCBI Taxonomy" id="1619309"/>
    <lineage>
        <taxon>Bacteria</taxon>
        <taxon>Bacillati</taxon>
        <taxon>Bacillota</taxon>
        <taxon>Bacilli</taxon>
        <taxon>Bacillales</taxon>
        <taxon>Paenibacillaceae</taxon>
        <taxon>Paenibacillus</taxon>
    </lineage>
</organism>
<proteinExistence type="predicted"/>
<accession>A0A229NUJ8</accession>
<gene>
    <name evidence="2" type="ORF">CGZ75_21240</name>
</gene>
<name>A0A229NUJ8_9BACL</name>
<dbReference type="RefSeq" id="WP_089526265.1">
    <property type="nucleotide sequence ID" value="NZ_NMUQ01000003.1"/>
</dbReference>
<feature type="transmembrane region" description="Helical" evidence="1">
    <location>
        <begin position="16"/>
        <end position="34"/>
    </location>
</feature>
<evidence type="ECO:0000256" key="1">
    <source>
        <dbReference type="SAM" id="Phobius"/>
    </source>
</evidence>